<name>A0ABQ5D5R3_9ASTR</name>
<dbReference type="EMBL" id="BQNB010014982">
    <property type="protein sequence ID" value="GJT34641.1"/>
    <property type="molecule type" value="Genomic_DNA"/>
</dbReference>
<evidence type="ECO:0000256" key="1">
    <source>
        <dbReference type="SAM" id="MobiDB-lite"/>
    </source>
</evidence>
<evidence type="ECO:0000313" key="3">
    <source>
        <dbReference type="Proteomes" id="UP001151760"/>
    </source>
</evidence>
<gene>
    <name evidence="2" type="ORF">Tco_0925060</name>
</gene>
<keyword evidence="3" id="KW-1185">Reference proteome</keyword>
<protein>
    <submittedName>
        <fullName evidence="2">Uncharacterized protein</fullName>
    </submittedName>
</protein>
<dbReference type="Proteomes" id="UP001151760">
    <property type="component" value="Unassembled WGS sequence"/>
</dbReference>
<reference evidence="2" key="2">
    <citation type="submission" date="2022-01" db="EMBL/GenBank/DDBJ databases">
        <authorList>
            <person name="Yamashiro T."/>
            <person name="Shiraishi A."/>
            <person name="Satake H."/>
            <person name="Nakayama K."/>
        </authorList>
    </citation>
    <scope>NUCLEOTIDE SEQUENCE</scope>
</reference>
<feature type="compositionally biased region" description="Acidic residues" evidence="1">
    <location>
        <begin position="97"/>
        <end position="116"/>
    </location>
</feature>
<feature type="region of interest" description="Disordered" evidence="1">
    <location>
        <begin position="94"/>
        <end position="121"/>
    </location>
</feature>
<sequence length="143" mass="16037">MSSMNEDYYHEQNSCYDHNSFGFDQFQPPQYTVDHPIFNSQNELLNSQNKLMEQMATLRDLVDQPEGIPDSVCDVPLCNNPTSPNALNEHSEIVVNSDDDNSSSDDDSTYGEDIEYVDASPPDVEIVSLEVVEIADPEVGRNC</sequence>
<reference evidence="2" key="1">
    <citation type="journal article" date="2022" name="Int. J. Mol. Sci.">
        <title>Draft Genome of Tanacetum Coccineum: Genomic Comparison of Closely Related Tanacetum-Family Plants.</title>
        <authorList>
            <person name="Yamashiro T."/>
            <person name="Shiraishi A."/>
            <person name="Nakayama K."/>
            <person name="Satake H."/>
        </authorList>
    </citation>
    <scope>NUCLEOTIDE SEQUENCE</scope>
</reference>
<comment type="caution">
    <text evidence="2">The sequence shown here is derived from an EMBL/GenBank/DDBJ whole genome shotgun (WGS) entry which is preliminary data.</text>
</comment>
<organism evidence="2 3">
    <name type="scientific">Tanacetum coccineum</name>
    <dbReference type="NCBI Taxonomy" id="301880"/>
    <lineage>
        <taxon>Eukaryota</taxon>
        <taxon>Viridiplantae</taxon>
        <taxon>Streptophyta</taxon>
        <taxon>Embryophyta</taxon>
        <taxon>Tracheophyta</taxon>
        <taxon>Spermatophyta</taxon>
        <taxon>Magnoliopsida</taxon>
        <taxon>eudicotyledons</taxon>
        <taxon>Gunneridae</taxon>
        <taxon>Pentapetalae</taxon>
        <taxon>asterids</taxon>
        <taxon>campanulids</taxon>
        <taxon>Asterales</taxon>
        <taxon>Asteraceae</taxon>
        <taxon>Asteroideae</taxon>
        <taxon>Anthemideae</taxon>
        <taxon>Anthemidinae</taxon>
        <taxon>Tanacetum</taxon>
    </lineage>
</organism>
<proteinExistence type="predicted"/>
<accession>A0ABQ5D5R3</accession>
<evidence type="ECO:0000313" key="2">
    <source>
        <dbReference type="EMBL" id="GJT34641.1"/>
    </source>
</evidence>